<dbReference type="CDD" id="cd03357">
    <property type="entry name" value="LbH_MAT_GAT"/>
    <property type="match status" value="1"/>
</dbReference>
<protein>
    <submittedName>
        <fullName evidence="3">Sugar O-acetyltransferase</fullName>
    </submittedName>
</protein>
<reference evidence="3" key="1">
    <citation type="submission" date="2019-04" db="EMBL/GenBank/DDBJ databases">
        <title>Evolution of Biomass-Degrading Anaerobic Consortia Revealed by Metagenomics.</title>
        <authorList>
            <person name="Peng X."/>
        </authorList>
    </citation>
    <scope>NUCLEOTIDE SEQUENCE</scope>
    <source>
        <strain evidence="3">SIG14</strain>
    </source>
</reference>
<dbReference type="PANTHER" id="PTHR23416">
    <property type="entry name" value="SIALIC ACID SYNTHASE-RELATED"/>
    <property type="match status" value="1"/>
</dbReference>
<evidence type="ECO:0000313" key="3">
    <source>
        <dbReference type="EMBL" id="MBE6511671.1"/>
    </source>
</evidence>
<dbReference type="InterPro" id="IPR011004">
    <property type="entry name" value="Trimer_LpxA-like_sf"/>
</dbReference>
<comment type="similarity">
    <text evidence="1">Belongs to the transferase hexapeptide repeat family.</text>
</comment>
<dbReference type="SUPFAM" id="SSF51161">
    <property type="entry name" value="Trimeric LpxA-like enzymes"/>
    <property type="match status" value="1"/>
</dbReference>
<comment type="caution">
    <text evidence="3">The sequence shown here is derived from an EMBL/GenBank/DDBJ whole genome shotgun (WGS) entry which is preliminary data.</text>
</comment>
<dbReference type="InterPro" id="IPR051159">
    <property type="entry name" value="Hexapeptide_acetyltransf"/>
</dbReference>
<dbReference type="AlphaFoldDB" id="A0A8T3VQT2"/>
<dbReference type="InterPro" id="IPR001451">
    <property type="entry name" value="Hexapep"/>
</dbReference>
<organism evidence="3 4">
    <name type="scientific">Methanobrevibacter olleyae</name>
    <dbReference type="NCBI Taxonomy" id="294671"/>
    <lineage>
        <taxon>Archaea</taxon>
        <taxon>Methanobacteriati</taxon>
        <taxon>Methanobacteriota</taxon>
        <taxon>Methanomada group</taxon>
        <taxon>Methanobacteria</taxon>
        <taxon>Methanobacteriales</taxon>
        <taxon>Methanobacteriaceae</taxon>
        <taxon>Methanobrevibacter</taxon>
    </lineage>
</organism>
<dbReference type="PROSITE" id="PS00101">
    <property type="entry name" value="HEXAPEP_TRANSFERASES"/>
    <property type="match status" value="1"/>
</dbReference>
<accession>A0A8T3VQT2</accession>
<dbReference type="Gene3D" id="2.160.10.10">
    <property type="entry name" value="Hexapeptide repeat proteins"/>
    <property type="match status" value="1"/>
</dbReference>
<evidence type="ECO:0000256" key="2">
    <source>
        <dbReference type="ARBA" id="ARBA00022679"/>
    </source>
</evidence>
<keyword evidence="2" id="KW-0808">Transferase</keyword>
<proteinExistence type="inferred from homology"/>
<dbReference type="PANTHER" id="PTHR23416:SF23">
    <property type="entry name" value="ACETYLTRANSFERASE C18B11.09C-RELATED"/>
    <property type="match status" value="1"/>
</dbReference>
<evidence type="ECO:0000313" key="4">
    <source>
        <dbReference type="Proteomes" id="UP000732619"/>
    </source>
</evidence>
<dbReference type="Pfam" id="PF00132">
    <property type="entry name" value="Hexapep"/>
    <property type="match status" value="1"/>
</dbReference>
<dbReference type="EMBL" id="SUTG01000002">
    <property type="protein sequence ID" value="MBE6511671.1"/>
    <property type="molecule type" value="Genomic_DNA"/>
</dbReference>
<dbReference type="InterPro" id="IPR018357">
    <property type="entry name" value="Hexapep_transf_CS"/>
</dbReference>
<dbReference type="GO" id="GO:0008374">
    <property type="term" value="F:O-acyltransferase activity"/>
    <property type="evidence" value="ECO:0007669"/>
    <property type="project" value="TreeGrafter"/>
</dbReference>
<dbReference type="Pfam" id="PF14602">
    <property type="entry name" value="Hexapep_2"/>
    <property type="match status" value="1"/>
</dbReference>
<gene>
    <name evidence="3" type="ORF">E7Z75_00770</name>
</gene>
<dbReference type="Proteomes" id="UP000732619">
    <property type="component" value="Unassembled WGS sequence"/>
</dbReference>
<name>A0A8T3VQT2_METOL</name>
<sequence>MLELKKLLEIFNAGKALVMDEEAAFACNYYSQEAQKITFEINGKYHDFDEIRELFSQLIGKEVSEDFRLFPPFTTDFGKNIHLGKNVFINSGCRFQDQGGIYIGDNALIGHNVVMATLNHDENPKNRANLIAAPIRIGNDVWIGSNATILPGVTIGDGAIIAAGAVVTKDVEECSVVAGIPAKFIRKVKTEE</sequence>
<evidence type="ECO:0000256" key="1">
    <source>
        <dbReference type="ARBA" id="ARBA00007274"/>
    </source>
</evidence>